<dbReference type="Proteomes" id="UP001326715">
    <property type="component" value="Chromosome"/>
</dbReference>
<proteinExistence type="predicted"/>
<dbReference type="RefSeq" id="WP_177318670.1">
    <property type="nucleotide sequence ID" value="NZ_CP139972.1"/>
</dbReference>
<dbReference type="STRING" id="1004.SAMN05661012_04534"/>
<feature type="chain" id="PRO_5013380864" evidence="1">
    <location>
        <begin position="22"/>
        <end position="53"/>
    </location>
</feature>
<sequence>MKAFYLLSTLLLAGLFSQAQSFTLKISLPDSFPIEKLVVNDGDGWNDEDLLAL</sequence>
<evidence type="ECO:0000313" key="4">
    <source>
        <dbReference type="Proteomes" id="UP000183788"/>
    </source>
</evidence>
<protein>
    <submittedName>
        <fullName evidence="2">Uncharacterized protein</fullName>
    </submittedName>
</protein>
<dbReference type="Proteomes" id="UP000183788">
    <property type="component" value="Unassembled WGS sequence"/>
</dbReference>
<organism evidence="2 4">
    <name type="scientific">Chitinophaga sancti</name>
    <dbReference type="NCBI Taxonomy" id="1004"/>
    <lineage>
        <taxon>Bacteria</taxon>
        <taxon>Pseudomonadati</taxon>
        <taxon>Bacteroidota</taxon>
        <taxon>Chitinophagia</taxon>
        <taxon>Chitinophagales</taxon>
        <taxon>Chitinophagaceae</taxon>
        <taxon>Chitinophaga</taxon>
    </lineage>
</organism>
<accession>A0A1K1S142</accession>
<dbReference type="AlphaFoldDB" id="A0A1K1S142"/>
<keyword evidence="1" id="KW-0732">Signal</keyword>
<keyword evidence="5" id="KW-1185">Reference proteome</keyword>
<evidence type="ECO:0000313" key="2">
    <source>
        <dbReference type="EMBL" id="SFW77874.1"/>
    </source>
</evidence>
<dbReference type="EMBL" id="FPIZ01000016">
    <property type="protein sequence ID" value="SFW77874.1"/>
    <property type="molecule type" value="Genomic_DNA"/>
</dbReference>
<reference evidence="2 4" key="1">
    <citation type="submission" date="2016-11" db="EMBL/GenBank/DDBJ databases">
        <authorList>
            <person name="Jaros S."/>
            <person name="Januszkiewicz K."/>
            <person name="Wedrychowicz H."/>
        </authorList>
    </citation>
    <scope>NUCLEOTIDE SEQUENCE [LARGE SCALE GENOMIC DNA]</scope>
    <source>
        <strain evidence="2 4">DSM 784</strain>
    </source>
</reference>
<gene>
    <name evidence="2" type="ORF">SAMN05661012_04534</name>
    <name evidence="3" type="ORF">SR876_24565</name>
</gene>
<evidence type="ECO:0000313" key="3">
    <source>
        <dbReference type="EMBL" id="WQG88104.1"/>
    </source>
</evidence>
<feature type="signal peptide" evidence="1">
    <location>
        <begin position="1"/>
        <end position="21"/>
    </location>
</feature>
<evidence type="ECO:0000256" key="1">
    <source>
        <dbReference type="SAM" id="SignalP"/>
    </source>
</evidence>
<evidence type="ECO:0000313" key="5">
    <source>
        <dbReference type="Proteomes" id="UP001326715"/>
    </source>
</evidence>
<reference evidence="3 5" key="2">
    <citation type="submission" date="2023-11" db="EMBL/GenBank/DDBJ databases">
        <title>MicrobeMod: A computational toolkit for identifying prokaryotic methylation and restriction-modification with nanopore sequencing.</title>
        <authorList>
            <person name="Crits-Christoph A."/>
            <person name="Kang S.C."/>
            <person name="Lee H."/>
            <person name="Ostrov N."/>
        </authorList>
    </citation>
    <scope>NUCLEOTIDE SEQUENCE [LARGE SCALE GENOMIC DNA]</scope>
    <source>
        <strain evidence="3 5">ATCC 23090</strain>
    </source>
</reference>
<dbReference type="EMBL" id="CP140154">
    <property type="protein sequence ID" value="WQG88104.1"/>
    <property type="molecule type" value="Genomic_DNA"/>
</dbReference>
<name>A0A1K1S142_9BACT</name>